<gene>
    <name evidence="1" type="ORF">ERS852569_00018</name>
</gene>
<evidence type="ECO:0000313" key="1">
    <source>
        <dbReference type="EMBL" id="CUP57334.1"/>
    </source>
</evidence>
<dbReference type="Proteomes" id="UP000095762">
    <property type="component" value="Unassembled WGS sequence"/>
</dbReference>
<dbReference type="RefSeq" id="WP_055059066.1">
    <property type="nucleotide sequence ID" value="NZ_CZBP01000001.1"/>
</dbReference>
<dbReference type="EMBL" id="CZBP01000001">
    <property type="protein sequence ID" value="CUP57334.1"/>
    <property type="molecule type" value="Genomic_DNA"/>
</dbReference>
<proteinExistence type="predicted"/>
<organism evidence="1 2">
    <name type="scientific">Blautia obeum</name>
    <dbReference type="NCBI Taxonomy" id="40520"/>
    <lineage>
        <taxon>Bacteria</taxon>
        <taxon>Bacillati</taxon>
        <taxon>Bacillota</taxon>
        <taxon>Clostridia</taxon>
        <taxon>Lachnospirales</taxon>
        <taxon>Lachnospiraceae</taxon>
        <taxon>Blautia</taxon>
    </lineage>
</organism>
<dbReference type="AlphaFoldDB" id="A0A174P8P7"/>
<name>A0A174P8P7_9FIRM</name>
<sequence>MVTRTWKVYGTEGHRQRESFFPSYQYDFSNEQNGTRIIEVDNFDKTGTHDYSIVRITRDTAKLCAAELNGQISDGIFENSRVGQILEVLP</sequence>
<accession>A0A174P8P7</accession>
<evidence type="ECO:0000313" key="2">
    <source>
        <dbReference type="Proteomes" id="UP000095762"/>
    </source>
</evidence>
<reference evidence="1 2" key="1">
    <citation type="submission" date="2015-09" db="EMBL/GenBank/DDBJ databases">
        <authorList>
            <consortium name="Pathogen Informatics"/>
        </authorList>
    </citation>
    <scope>NUCLEOTIDE SEQUENCE [LARGE SCALE GENOMIC DNA]</scope>
    <source>
        <strain evidence="1 2">2789STDY5834957</strain>
    </source>
</reference>
<protein>
    <submittedName>
        <fullName evidence="1">Uncharacterized protein</fullName>
    </submittedName>
</protein>